<dbReference type="InterPro" id="IPR035897">
    <property type="entry name" value="Toll_tir_struct_dom_sf"/>
</dbReference>
<dbReference type="FunFam" id="3.40.50.10140:FF:000007">
    <property type="entry name" value="Disease resistance protein (TIR-NBS-LRR class)"/>
    <property type="match status" value="1"/>
</dbReference>
<evidence type="ECO:0000256" key="1">
    <source>
        <dbReference type="ARBA" id="ARBA00022614"/>
    </source>
</evidence>
<dbReference type="SUPFAM" id="SSF52540">
    <property type="entry name" value="P-loop containing nucleoside triphosphate hydrolases"/>
    <property type="match status" value="1"/>
</dbReference>
<keyword evidence="7" id="KW-1185">Reference proteome</keyword>
<dbReference type="Gene3D" id="3.40.50.300">
    <property type="entry name" value="P-loop containing nucleotide triphosphate hydrolases"/>
    <property type="match status" value="1"/>
</dbReference>
<dbReference type="InterPro" id="IPR027417">
    <property type="entry name" value="P-loop_NTPase"/>
</dbReference>
<evidence type="ECO:0000256" key="3">
    <source>
        <dbReference type="ARBA" id="ARBA00022821"/>
    </source>
</evidence>
<keyword evidence="3" id="KW-0611">Plant defense</keyword>
<keyword evidence="6" id="KW-0675">Receptor</keyword>
<dbReference type="GO" id="GO:0007165">
    <property type="term" value="P:signal transduction"/>
    <property type="evidence" value="ECO:0007669"/>
    <property type="project" value="InterPro"/>
</dbReference>
<protein>
    <submittedName>
        <fullName evidence="6">Toll/interleukin-1 receptor (TIR) domain-containing protein</fullName>
    </submittedName>
</protein>
<dbReference type="InterPro" id="IPR000157">
    <property type="entry name" value="TIR_dom"/>
</dbReference>
<gene>
    <name evidence="6" type="ORF">CTI12_AA327240</name>
</gene>
<dbReference type="InterPro" id="IPR058192">
    <property type="entry name" value="WHD_ROQ1-like"/>
</dbReference>
<sequence>MEPTSTTSVQKSFKYDVFLSFRGEDTREDTRNTFVGHLYKALVQRGIQTYKDDKKIEKGKTIDKQLIKSIEESRFFIIVFSKDYASSRWCLNELVKIMECQKTSDERIAYPVFYHVEPREIRNQSGAVGEAFKKHENDEDATKWRDALNDAGKLAGSELKGDESILIEEIVDIIFKKICSSNSSVDENLVGMVTRREAVLSSLELDADDVRMIGIWGMGGGGKTTLAKVVFDRIFIHFDGKAFVENVKDVSKSSLGLKQLQQQILCSVLSNKDINVNSVHEGTNMMKNLLRGRKVLIVLDDVDDIEQLEVLAGKHDWFKSGSRVIITTRDQQVLVAHQVKFINDISLLSPAEAICLLSKYAFNRDIPVVGYEELSQEVVQYADGLPLTIKVLGSLLCGQNVPYWKETLARLKKIPLKATMKKLELSYDGLENDHKEMFLDVACFLKGRKEEDAVIVLESCGFFPKVGLEVLKQRSLITISGGELGMHDHIEEMGKNIVRRENPNKPEMHSRLWIKEEIEDILANGSGTQATTQCIKLFAPGGLNYEILMKGLANMKELRFLYVVSPFVSFEEVRKWKFDEDSLHLPNALRFLRWDYYPFSSLPKTFQPNNLVGLEMNFSRMVKLWKDGEEKPFLKLRFLKFTISPHLRTLDLSVAPNLETLFLEDCYNLVEVHFQKVRKWKFDEDSLHLPNALRFLRWSWYPFSSLPKTFQPNHLVGLEIHFAKMVKLWKDGEEKPFLKLRFLKLTNSHVVRTLDLSVAPNLETLILDQCFDLEEVHFQVTPNLKELSINYCYRLEELQMPAESPKLRSLDLRDLKKLRVTPNLETLRVTDCADLVELQVPAECPKLINLNLSNCVKVAELPEEIGRLECLKELDITGTGLSRLPESIFGVKGLRIVGSRQLLEHQKQKSPVPWSSDDFEHLQRPKEEYKVYFIESDLRKSIFRQNLKSETRDAAILIFPCGMTGYKGVGSEEEVSNWSFDEDSLHLPNALRFLRWDAYPFSSSKKRSPFLKLRFLKLTWSRYLRTLDLSVAPNLETLNLDYCKNLVEVHLQVTPNLKELRINYCYRLEKLHMPAESPKLRSLDLYNLKKLRTLHLGVTPNLDTLRVRDCPDLVDLQIIPAESPKLRSLDLYNLKKLRTLHLGVTPNLDTLRVTHCADLVELQIPAECPKLVNLDLSNCIQVVELPEEIGRLECLKELDITGTGISHLPQSIFRMKGLRIVGSRWLLEHQKQKSPVPWSSDDFEQLQRPKEVTALRTFLTGIQSYFIESDLRKSIFRQNLKSETRDAAILIFPCGMTGYKGDFICGLQFFGLHLKGTPDATKGLDQLECPEQLIEELPEENGRLECLEELKRTGIGINHLPQSTFWL</sequence>
<dbReference type="InterPro" id="IPR044974">
    <property type="entry name" value="Disease_R_plants"/>
</dbReference>
<dbReference type="InterPro" id="IPR032675">
    <property type="entry name" value="LRR_dom_sf"/>
</dbReference>
<dbReference type="PANTHER" id="PTHR11017:SF544">
    <property type="entry name" value="ADP-RIBOSYL CYCLASE_CYCLIC ADP-RIBOSE HYDROLASE"/>
    <property type="match status" value="1"/>
</dbReference>
<evidence type="ECO:0000256" key="2">
    <source>
        <dbReference type="ARBA" id="ARBA00022737"/>
    </source>
</evidence>
<evidence type="ECO:0000259" key="5">
    <source>
        <dbReference type="PROSITE" id="PS50104"/>
    </source>
</evidence>
<dbReference type="PANTHER" id="PTHR11017">
    <property type="entry name" value="LEUCINE-RICH REPEAT-CONTAINING PROTEIN"/>
    <property type="match status" value="1"/>
</dbReference>
<organism evidence="6 7">
    <name type="scientific">Artemisia annua</name>
    <name type="common">Sweet wormwood</name>
    <dbReference type="NCBI Taxonomy" id="35608"/>
    <lineage>
        <taxon>Eukaryota</taxon>
        <taxon>Viridiplantae</taxon>
        <taxon>Streptophyta</taxon>
        <taxon>Embryophyta</taxon>
        <taxon>Tracheophyta</taxon>
        <taxon>Spermatophyta</taxon>
        <taxon>Magnoliopsida</taxon>
        <taxon>eudicotyledons</taxon>
        <taxon>Gunneridae</taxon>
        <taxon>Pentapetalae</taxon>
        <taxon>asterids</taxon>
        <taxon>campanulids</taxon>
        <taxon>Asterales</taxon>
        <taxon>Asteraceae</taxon>
        <taxon>Asteroideae</taxon>
        <taxon>Anthemideae</taxon>
        <taxon>Artemisiinae</taxon>
        <taxon>Artemisia</taxon>
    </lineage>
</organism>
<name>A0A2U1MZT6_ARTAN</name>
<proteinExistence type="predicted"/>
<dbReference type="PROSITE" id="PS50104">
    <property type="entry name" value="TIR"/>
    <property type="match status" value="1"/>
</dbReference>
<dbReference type="Pfam" id="PF01582">
    <property type="entry name" value="TIR"/>
    <property type="match status" value="1"/>
</dbReference>
<dbReference type="SUPFAM" id="SSF46785">
    <property type="entry name" value="Winged helix' DNA-binding domain"/>
    <property type="match status" value="1"/>
</dbReference>
<keyword evidence="1" id="KW-0433">Leucine-rich repeat</keyword>
<evidence type="ECO:0000256" key="4">
    <source>
        <dbReference type="ARBA" id="ARBA00023027"/>
    </source>
</evidence>
<accession>A0A2U1MZT6</accession>
<feature type="domain" description="TIR" evidence="5">
    <location>
        <begin position="13"/>
        <end position="178"/>
    </location>
</feature>
<dbReference type="InterPro" id="IPR036390">
    <property type="entry name" value="WH_DNA-bd_sf"/>
</dbReference>
<dbReference type="SUPFAM" id="SSF52200">
    <property type="entry name" value="Toll/Interleukin receptor TIR domain"/>
    <property type="match status" value="1"/>
</dbReference>
<dbReference type="Gene3D" id="3.40.50.10140">
    <property type="entry name" value="Toll/interleukin-1 receptor homology (TIR) domain"/>
    <property type="match status" value="1"/>
</dbReference>
<dbReference type="Proteomes" id="UP000245207">
    <property type="component" value="Unassembled WGS sequence"/>
</dbReference>
<dbReference type="Pfam" id="PF00931">
    <property type="entry name" value="NB-ARC"/>
    <property type="match status" value="1"/>
</dbReference>
<keyword evidence="4" id="KW-0520">NAD</keyword>
<evidence type="ECO:0000313" key="6">
    <source>
        <dbReference type="EMBL" id="PWA66772.1"/>
    </source>
</evidence>
<dbReference type="SMART" id="SM00255">
    <property type="entry name" value="TIR"/>
    <property type="match status" value="1"/>
</dbReference>
<comment type="caution">
    <text evidence="6">The sequence shown here is derived from an EMBL/GenBank/DDBJ whole genome shotgun (WGS) entry which is preliminary data.</text>
</comment>
<dbReference type="OrthoDB" id="598235at2759"/>
<reference evidence="6 7" key="1">
    <citation type="journal article" date="2018" name="Mol. Plant">
        <title>The genome of Artemisia annua provides insight into the evolution of Asteraceae family and artemisinin biosynthesis.</title>
        <authorList>
            <person name="Shen Q."/>
            <person name="Zhang L."/>
            <person name="Liao Z."/>
            <person name="Wang S."/>
            <person name="Yan T."/>
            <person name="Shi P."/>
            <person name="Liu M."/>
            <person name="Fu X."/>
            <person name="Pan Q."/>
            <person name="Wang Y."/>
            <person name="Lv Z."/>
            <person name="Lu X."/>
            <person name="Zhang F."/>
            <person name="Jiang W."/>
            <person name="Ma Y."/>
            <person name="Chen M."/>
            <person name="Hao X."/>
            <person name="Li L."/>
            <person name="Tang Y."/>
            <person name="Lv G."/>
            <person name="Zhou Y."/>
            <person name="Sun X."/>
            <person name="Brodelius P.E."/>
            <person name="Rose J.K.C."/>
            <person name="Tang K."/>
        </authorList>
    </citation>
    <scope>NUCLEOTIDE SEQUENCE [LARGE SCALE GENOMIC DNA]</scope>
    <source>
        <strain evidence="7">cv. Huhao1</strain>
        <tissue evidence="6">Leaf</tissue>
    </source>
</reference>
<dbReference type="Gene3D" id="3.80.10.10">
    <property type="entry name" value="Ribonuclease Inhibitor"/>
    <property type="match status" value="2"/>
</dbReference>
<dbReference type="GO" id="GO:0043531">
    <property type="term" value="F:ADP binding"/>
    <property type="evidence" value="ECO:0007669"/>
    <property type="project" value="InterPro"/>
</dbReference>
<dbReference type="Pfam" id="PF23282">
    <property type="entry name" value="WHD_ROQ1"/>
    <property type="match status" value="1"/>
</dbReference>
<dbReference type="PRINTS" id="PR00364">
    <property type="entry name" value="DISEASERSIST"/>
</dbReference>
<dbReference type="InterPro" id="IPR042197">
    <property type="entry name" value="Apaf_helical"/>
</dbReference>
<keyword evidence="2" id="KW-0677">Repeat</keyword>
<dbReference type="InterPro" id="IPR002182">
    <property type="entry name" value="NB-ARC"/>
</dbReference>
<dbReference type="EMBL" id="PKPP01003966">
    <property type="protein sequence ID" value="PWA66772.1"/>
    <property type="molecule type" value="Genomic_DNA"/>
</dbReference>
<dbReference type="Gene3D" id="1.10.8.430">
    <property type="entry name" value="Helical domain of apoptotic protease-activating factors"/>
    <property type="match status" value="1"/>
</dbReference>
<dbReference type="SUPFAM" id="SSF52058">
    <property type="entry name" value="L domain-like"/>
    <property type="match status" value="2"/>
</dbReference>
<evidence type="ECO:0000313" key="7">
    <source>
        <dbReference type="Proteomes" id="UP000245207"/>
    </source>
</evidence>
<dbReference type="GO" id="GO:0006952">
    <property type="term" value="P:defense response"/>
    <property type="evidence" value="ECO:0007669"/>
    <property type="project" value="UniProtKB-KW"/>
</dbReference>